<reference evidence="1 2" key="1">
    <citation type="journal article" date="2022" name="DNA Res.">
        <title>Chromosomal-level genome assembly of the orchid tree Bauhinia variegata (Leguminosae; Cercidoideae) supports the allotetraploid origin hypothesis of Bauhinia.</title>
        <authorList>
            <person name="Zhong Y."/>
            <person name="Chen Y."/>
            <person name="Zheng D."/>
            <person name="Pang J."/>
            <person name="Liu Y."/>
            <person name="Luo S."/>
            <person name="Meng S."/>
            <person name="Qian L."/>
            <person name="Wei D."/>
            <person name="Dai S."/>
            <person name="Zhou R."/>
        </authorList>
    </citation>
    <scope>NUCLEOTIDE SEQUENCE [LARGE SCALE GENOMIC DNA]</scope>
    <source>
        <strain evidence="1">BV-YZ2020</strain>
    </source>
</reference>
<evidence type="ECO:0000313" key="1">
    <source>
        <dbReference type="EMBL" id="KAI4332304.1"/>
    </source>
</evidence>
<proteinExistence type="predicted"/>
<keyword evidence="2" id="KW-1185">Reference proteome</keyword>
<evidence type="ECO:0000313" key="2">
    <source>
        <dbReference type="Proteomes" id="UP000828941"/>
    </source>
</evidence>
<sequence>MASFLALLAASSILCLCIISSIEALNRSFTVELIHHDSPKSPFFNPTEPSSLRVGNALRRAIKRANHFNLAAAKYPSAVESDVTVNEGEYLMRYSVGTPPFQVLGIADTGSDLVWLQCSPCTKCYNQIDPLFDPSKSKTYANVPCDSPQCQNLEESSCSSNDQNPTCQYSINYGDHSFSHGNLALETLTLESTSGNPISFPRTVIGCGHSNDGTFNDKGSGIVGLGSGSVSLVSQLGSSIGGKFSYCLVPIFTNSNISSKLSFGDNAIVSGPGTVSTPIVPRDTDTFYYLTLEAISVGENRIEFGGLSNEGAAKGNIVIDSGTTVTILPDEFYSRLESAVGNLVQLERVEDPQEFLSLCYRAKLEEMEIPIITAHFMGADIKLTAVNSFIEVTEEVTCFAFRSIQNGAVFGNLAQVNFHVGYDLEKKTVSFKPEDCTKL</sequence>
<gene>
    <name evidence="1" type="ORF">L6164_017226</name>
</gene>
<comment type="caution">
    <text evidence="1">The sequence shown here is derived from an EMBL/GenBank/DDBJ whole genome shotgun (WGS) entry which is preliminary data.</text>
</comment>
<protein>
    <submittedName>
        <fullName evidence="1">Uncharacterized protein</fullName>
    </submittedName>
</protein>
<organism evidence="1 2">
    <name type="scientific">Bauhinia variegata</name>
    <name type="common">Purple orchid tree</name>
    <name type="synonym">Phanera variegata</name>
    <dbReference type="NCBI Taxonomy" id="167791"/>
    <lineage>
        <taxon>Eukaryota</taxon>
        <taxon>Viridiplantae</taxon>
        <taxon>Streptophyta</taxon>
        <taxon>Embryophyta</taxon>
        <taxon>Tracheophyta</taxon>
        <taxon>Spermatophyta</taxon>
        <taxon>Magnoliopsida</taxon>
        <taxon>eudicotyledons</taxon>
        <taxon>Gunneridae</taxon>
        <taxon>Pentapetalae</taxon>
        <taxon>rosids</taxon>
        <taxon>fabids</taxon>
        <taxon>Fabales</taxon>
        <taxon>Fabaceae</taxon>
        <taxon>Cercidoideae</taxon>
        <taxon>Cercideae</taxon>
        <taxon>Bauhiniinae</taxon>
        <taxon>Bauhinia</taxon>
    </lineage>
</organism>
<accession>A0ACB9N932</accession>
<dbReference type="EMBL" id="CM039432">
    <property type="protein sequence ID" value="KAI4332304.1"/>
    <property type="molecule type" value="Genomic_DNA"/>
</dbReference>
<name>A0ACB9N932_BAUVA</name>
<dbReference type="Proteomes" id="UP000828941">
    <property type="component" value="Chromosome 7"/>
</dbReference>